<feature type="compositionally biased region" description="Basic and acidic residues" evidence="2">
    <location>
        <begin position="351"/>
        <end position="360"/>
    </location>
</feature>
<keyword evidence="1" id="KW-0175">Coiled coil</keyword>
<dbReference type="InterPro" id="IPR015158">
    <property type="entry name" value="Bud22_dom"/>
</dbReference>
<proteinExistence type="predicted"/>
<evidence type="ECO:0000256" key="2">
    <source>
        <dbReference type="SAM" id="MobiDB-lite"/>
    </source>
</evidence>
<comment type="caution">
    <text evidence="4">The sequence shown here is derived from an EMBL/GenBank/DDBJ whole genome shotgun (WGS) entry which is preliminary data.</text>
</comment>
<evidence type="ECO:0000259" key="3">
    <source>
        <dbReference type="Pfam" id="PF09073"/>
    </source>
</evidence>
<reference evidence="4 5" key="1">
    <citation type="journal article" date="2018" name="MBio">
        <title>Comparative Genomics Reveals the Core Gene Toolbox for the Fungus-Insect Symbiosis.</title>
        <authorList>
            <person name="Wang Y."/>
            <person name="Stata M."/>
            <person name="Wang W."/>
            <person name="Stajich J.E."/>
            <person name="White M.M."/>
            <person name="Moncalvo J.M."/>
        </authorList>
    </citation>
    <scope>NUCLEOTIDE SEQUENCE [LARGE SCALE GENOMIC DNA]</scope>
    <source>
        <strain evidence="4 5">SC-DP-2</strain>
    </source>
</reference>
<organism evidence="4 5">
    <name type="scientific">Smittium megazygosporum</name>
    <dbReference type="NCBI Taxonomy" id="133381"/>
    <lineage>
        <taxon>Eukaryota</taxon>
        <taxon>Fungi</taxon>
        <taxon>Fungi incertae sedis</taxon>
        <taxon>Zoopagomycota</taxon>
        <taxon>Kickxellomycotina</taxon>
        <taxon>Harpellomycetes</taxon>
        <taxon>Harpellales</taxon>
        <taxon>Legeriomycetaceae</taxon>
        <taxon>Smittium</taxon>
    </lineage>
</organism>
<feature type="compositionally biased region" description="Basic and acidic residues" evidence="2">
    <location>
        <begin position="281"/>
        <end position="296"/>
    </location>
</feature>
<feature type="compositionally biased region" description="Basic residues" evidence="2">
    <location>
        <begin position="340"/>
        <end position="350"/>
    </location>
</feature>
<dbReference type="Proteomes" id="UP000245609">
    <property type="component" value="Unassembled WGS sequence"/>
</dbReference>
<feature type="region of interest" description="Disordered" evidence="2">
    <location>
        <begin position="247"/>
        <end position="455"/>
    </location>
</feature>
<dbReference type="OrthoDB" id="2129696at2759"/>
<dbReference type="AlphaFoldDB" id="A0A2T9ZH06"/>
<dbReference type="PANTHER" id="PTHR23325">
    <property type="entry name" value="SERUM RESPONSE FACTOR-BINDING"/>
    <property type="match status" value="1"/>
</dbReference>
<feature type="compositionally biased region" description="Basic and acidic residues" evidence="2">
    <location>
        <begin position="258"/>
        <end position="274"/>
    </location>
</feature>
<feature type="compositionally biased region" description="Polar residues" evidence="2">
    <location>
        <begin position="312"/>
        <end position="322"/>
    </location>
</feature>
<feature type="region of interest" description="Disordered" evidence="2">
    <location>
        <begin position="40"/>
        <end position="61"/>
    </location>
</feature>
<dbReference type="PANTHER" id="PTHR23325:SF1">
    <property type="entry name" value="SERUM RESPONSE FACTOR-BINDING PROTEIN 1"/>
    <property type="match status" value="1"/>
</dbReference>
<feature type="compositionally biased region" description="Low complexity" evidence="2">
    <location>
        <begin position="434"/>
        <end position="443"/>
    </location>
</feature>
<dbReference type="Pfam" id="PF09073">
    <property type="entry name" value="BUD22"/>
    <property type="match status" value="1"/>
</dbReference>
<evidence type="ECO:0000313" key="5">
    <source>
        <dbReference type="Proteomes" id="UP000245609"/>
    </source>
</evidence>
<evidence type="ECO:0000313" key="4">
    <source>
        <dbReference type="EMBL" id="PVV03861.1"/>
    </source>
</evidence>
<protein>
    <recommendedName>
        <fullName evidence="3">Bud22 domain-containing protein</fullName>
    </recommendedName>
</protein>
<accession>A0A2T9ZH06</accession>
<name>A0A2T9ZH06_9FUNG</name>
<feature type="domain" description="Bud22" evidence="3">
    <location>
        <begin position="321"/>
        <end position="478"/>
    </location>
</feature>
<dbReference type="InterPro" id="IPR037393">
    <property type="entry name" value="Bud22/SRFB1"/>
</dbReference>
<sequence length="478" mass="55594">MPQKENLYWKIGLLEAQVESTSSIPRTQIIAESLKRKELKKTKHIQKAHDSTTSESKSNEIDSSFLENDSIKEKDLDESSKKLYELRVLKAKQKLHHTKSKLRSLIKKYKGVQIQKTVKLLRKLKDKLNSESVGDKAVHIERQISAENEFILKLKELDLEEESHNLFIRYISENPEFSKYKEELDLPDAIYNSADMPTESKVLDPALKKLKDLQQRIIRSMKTFKPLIECLKELDAAIEIINGKNSLKMQQKRTKSQSLDEHQLKQKTERPEEKTNEDDSEKNPDEEIEAELKKMNQEFGVSESEPEYESQAEYNSYSSFDENASDYSDDPTDKSEERPAKRRKNRMGQRQRREMYEKVYGKKANHLQSLPKALRTDKKGQSRFKKSFGNIKSNIPQVYQFENSEENSLRSNKPSAHDNEFPEKNHTKSDSSNKENFNNKNPNLDPSLHPSWAAKQLERKKMALINSGQVKGNKIVFD</sequence>
<gene>
    <name evidence="4" type="ORF">BB560_001637</name>
</gene>
<dbReference type="EMBL" id="MBFS01000184">
    <property type="protein sequence ID" value="PVV03861.1"/>
    <property type="molecule type" value="Genomic_DNA"/>
</dbReference>
<evidence type="ECO:0000256" key="1">
    <source>
        <dbReference type="ARBA" id="ARBA00023054"/>
    </source>
</evidence>
<feature type="compositionally biased region" description="Polar residues" evidence="2">
    <location>
        <begin position="390"/>
        <end position="402"/>
    </location>
</feature>
<keyword evidence="5" id="KW-1185">Reference proteome</keyword>
<dbReference type="STRING" id="133381.A0A2T9ZH06"/>
<feature type="compositionally biased region" description="Basic and acidic residues" evidence="2">
    <location>
        <begin position="415"/>
        <end position="433"/>
    </location>
</feature>
<feature type="compositionally biased region" description="Basic and acidic residues" evidence="2">
    <location>
        <begin position="47"/>
        <end position="60"/>
    </location>
</feature>